<accession>A0A180GXF1</accession>
<evidence type="ECO:0000313" key="3">
    <source>
        <dbReference type="EnsemblFungi" id="PTTG_11646-t43_1-p1"/>
    </source>
</evidence>
<evidence type="ECO:0000313" key="4">
    <source>
        <dbReference type="Proteomes" id="UP000005240"/>
    </source>
</evidence>
<dbReference type="OrthoDB" id="2508138at2759"/>
<dbReference type="Proteomes" id="UP000005240">
    <property type="component" value="Unassembled WGS sequence"/>
</dbReference>
<dbReference type="VEuPathDB" id="FungiDB:PTTG_11646"/>
<dbReference type="EnsemblFungi" id="PTTG_11646-t43_1">
    <property type="protein sequence ID" value="PTTG_11646-t43_1-p1"/>
    <property type="gene ID" value="PTTG_11646"/>
</dbReference>
<reference evidence="3 4" key="3">
    <citation type="journal article" date="2017" name="G3 (Bethesda)">
        <title>Comparative analysis highlights variable genome content of wheat rusts and divergence of the mating loci.</title>
        <authorList>
            <person name="Cuomo C.A."/>
            <person name="Bakkeren G."/>
            <person name="Khalil H.B."/>
            <person name="Panwar V."/>
            <person name="Joly D."/>
            <person name="Linning R."/>
            <person name="Sakthikumar S."/>
            <person name="Song X."/>
            <person name="Adiconis X."/>
            <person name="Fan L."/>
            <person name="Goldberg J.M."/>
            <person name="Levin J.Z."/>
            <person name="Young S."/>
            <person name="Zeng Q."/>
            <person name="Anikster Y."/>
            <person name="Bruce M."/>
            <person name="Wang M."/>
            <person name="Yin C."/>
            <person name="McCallum B."/>
            <person name="Szabo L.J."/>
            <person name="Hulbert S."/>
            <person name="Chen X."/>
            <person name="Fellers J.P."/>
        </authorList>
    </citation>
    <scope>NUCLEOTIDE SEQUENCE</scope>
    <source>
        <strain evidence="4">Isolate 1-1 / race 1 (BBBD)</strain>
        <strain evidence="3">isolate 1-1 / race 1 (BBBD)</strain>
    </source>
</reference>
<sequence length="118" mass="12453">MKPTITLFIALLAMVVSVQSEGKKNPDPASFGCTGEPKKPQGTCILKKGDKKNPIYYFGASNPIADKKFSCQGVKINNEDFTGISCCVQDTSSKAPPTGVNTAGFQVVCGPPDIRVGL</sequence>
<feature type="signal peptide" evidence="1">
    <location>
        <begin position="1"/>
        <end position="20"/>
    </location>
</feature>
<keyword evidence="4" id="KW-1185">Reference proteome</keyword>
<keyword evidence="1" id="KW-0732">Signal</keyword>
<organism evidence="2">
    <name type="scientific">Puccinia triticina (isolate 1-1 / race 1 (BBBD))</name>
    <name type="common">Brown leaf rust fungus</name>
    <dbReference type="NCBI Taxonomy" id="630390"/>
    <lineage>
        <taxon>Eukaryota</taxon>
        <taxon>Fungi</taxon>
        <taxon>Dikarya</taxon>
        <taxon>Basidiomycota</taxon>
        <taxon>Pucciniomycotina</taxon>
        <taxon>Pucciniomycetes</taxon>
        <taxon>Pucciniales</taxon>
        <taxon>Pucciniaceae</taxon>
        <taxon>Puccinia</taxon>
    </lineage>
</organism>
<reference evidence="3" key="4">
    <citation type="submission" date="2025-05" db="UniProtKB">
        <authorList>
            <consortium name="EnsemblFungi"/>
        </authorList>
    </citation>
    <scope>IDENTIFICATION</scope>
    <source>
        <strain evidence="3">isolate 1-1 / race 1 (BBBD)</strain>
    </source>
</reference>
<protein>
    <recommendedName>
        <fullName evidence="5">Secreted protein</fullName>
    </recommendedName>
</protein>
<reference evidence="2" key="1">
    <citation type="submission" date="2009-11" db="EMBL/GenBank/DDBJ databases">
        <authorList>
            <consortium name="The Broad Institute Genome Sequencing Platform"/>
            <person name="Ward D."/>
            <person name="Feldgarden M."/>
            <person name="Earl A."/>
            <person name="Young S.K."/>
            <person name="Zeng Q."/>
            <person name="Koehrsen M."/>
            <person name="Alvarado L."/>
            <person name="Berlin A."/>
            <person name="Bochicchio J."/>
            <person name="Borenstein D."/>
            <person name="Chapman S.B."/>
            <person name="Chen Z."/>
            <person name="Engels R."/>
            <person name="Freedman E."/>
            <person name="Gellesch M."/>
            <person name="Goldberg J."/>
            <person name="Griggs A."/>
            <person name="Gujja S."/>
            <person name="Heilman E."/>
            <person name="Heiman D."/>
            <person name="Hepburn T."/>
            <person name="Howarth C."/>
            <person name="Jen D."/>
            <person name="Larson L."/>
            <person name="Lewis B."/>
            <person name="Mehta T."/>
            <person name="Park D."/>
            <person name="Pearson M."/>
            <person name="Roberts A."/>
            <person name="Saif S."/>
            <person name="Shea T."/>
            <person name="Shenoy N."/>
            <person name="Sisk P."/>
            <person name="Stolte C."/>
            <person name="Sykes S."/>
            <person name="Thomson T."/>
            <person name="Walk T."/>
            <person name="White J."/>
            <person name="Yandava C."/>
            <person name="Izard J."/>
            <person name="Baranova O.V."/>
            <person name="Blanton J.M."/>
            <person name="Tanner A.C."/>
            <person name="Dewhirst F.E."/>
            <person name="Haas B."/>
            <person name="Nusbaum C."/>
            <person name="Birren B."/>
        </authorList>
    </citation>
    <scope>NUCLEOTIDE SEQUENCE [LARGE SCALE GENOMIC DNA]</scope>
    <source>
        <strain evidence="2">1-1 BBBD Race 1</strain>
    </source>
</reference>
<evidence type="ECO:0008006" key="5">
    <source>
        <dbReference type="Google" id="ProtNLM"/>
    </source>
</evidence>
<evidence type="ECO:0000313" key="2">
    <source>
        <dbReference type="EMBL" id="OAV96952.1"/>
    </source>
</evidence>
<gene>
    <name evidence="2" type="ORF">PTTG_11646</name>
</gene>
<proteinExistence type="predicted"/>
<reference evidence="2" key="2">
    <citation type="submission" date="2016-05" db="EMBL/GenBank/DDBJ databases">
        <title>Comparative analysis highlights variable genome content of wheat rusts and divergence of the mating loci.</title>
        <authorList>
            <person name="Cuomo C.A."/>
            <person name="Bakkeren G."/>
            <person name="Szabo L."/>
            <person name="Khalil H."/>
            <person name="Joly D."/>
            <person name="Goldberg J."/>
            <person name="Young S."/>
            <person name="Zeng Q."/>
            <person name="Fellers J."/>
        </authorList>
    </citation>
    <scope>NUCLEOTIDE SEQUENCE [LARGE SCALE GENOMIC DNA]</scope>
    <source>
        <strain evidence="2">1-1 BBBD Race 1</strain>
    </source>
</reference>
<name>A0A180GXF1_PUCT1</name>
<dbReference type="AlphaFoldDB" id="A0A180GXF1"/>
<dbReference type="EMBL" id="ADAS02000016">
    <property type="protein sequence ID" value="OAV96952.1"/>
    <property type="molecule type" value="Genomic_DNA"/>
</dbReference>
<feature type="chain" id="PRO_5008110384" description="Secreted protein" evidence="1">
    <location>
        <begin position="21"/>
        <end position="118"/>
    </location>
</feature>
<evidence type="ECO:0000256" key="1">
    <source>
        <dbReference type="SAM" id="SignalP"/>
    </source>
</evidence>